<evidence type="ECO:0000313" key="2">
    <source>
        <dbReference type="Proteomes" id="UP000663920"/>
    </source>
</evidence>
<keyword evidence="2" id="KW-1185">Reference proteome</keyword>
<evidence type="ECO:0000313" key="1">
    <source>
        <dbReference type="EMBL" id="QTE23540.1"/>
    </source>
</evidence>
<dbReference type="AlphaFoldDB" id="A0A975CRP7"/>
<sequence>MKKNLTIVALSITCLTIFNLNFEKNYNKDFKLDYIKMLNSANAEEGQSSNSACFAGETTWIFGKKVPTCTVSCPKVRLKNRLEVGNCTV</sequence>
<dbReference type="Proteomes" id="UP000663920">
    <property type="component" value="Chromosome"/>
</dbReference>
<accession>A0A975CRP7</accession>
<organism evidence="1 2">
    <name type="scientific">Polaribacter cellanae</name>
    <dbReference type="NCBI Taxonomy" id="2818493"/>
    <lineage>
        <taxon>Bacteria</taxon>
        <taxon>Pseudomonadati</taxon>
        <taxon>Bacteroidota</taxon>
        <taxon>Flavobacteriia</taxon>
        <taxon>Flavobacteriales</taxon>
        <taxon>Flavobacteriaceae</taxon>
    </lineage>
</organism>
<proteinExistence type="predicted"/>
<reference evidence="1 2" key="1">
    <citation type="submission" date="2021-03" db="EMBL/GenBank/DDBJ databases">
        <title>Complete genome of Polaribacter_sp.SM13.</title>
        <authorList>
            <person name="Jeong S.W."/>
            <person name="Bae J.W."/>
        </authorList>
    </citation>
    <scope>NUCLEOTIDE SEQUENCE [LARGE SCALE GENOMIC DNA]</scope>
    <source>
        <strain evidence="1 2">SM13</strain>
    </source>
</reference>
<dbReference type="EMBL" id="CP071869">
    <property type="protein sequence ID" value="QTE23540.1"/>
    <property type="molecule type" value="Genomic_DNA"/>
</dbReference>
<protein>
    <submittedName>
        <fullName evidence="1">Uncharacterized protein</fullName>
    </submittedName>
</protein>
<dbReference type="RefSeq" id="WP_208079547.1">
    <property type="nucleotide sequence ID" value="NZ_CP071869.1"/>
</dbReference>
<gene>
    <name evidence="1" type="ORF">J3359_04455</name>
</gene>
<name>A0A975CRP7_9FLAO</name>
<dbReference type="KEGG" id="pcea:J3359_04455"/>